<evidence type="ECO:0000256" key="1">
    <source>
        <dbReference type="SAM" id="MobiDB-lite"/>
    </source>
</evidence>
<protein>
    <submittedName>
        <fullName evidence="2">Uncharacterized protein</fullName>
    </submittedName>
</protein>
<evidence type="ECO:0000313" key="2">
    <source>
        <dbReference type="EMBL" id="CAD8174307.1"/>
    </source>
</evidence>
<dbReference type="EMBL" id="CAJJDP010000062">
    <property type="protein sequence ID" value="CAD8174307.1"/>
    <property type="molecule type" value="Genomic_DNA"/>
</dbReference>
<reference evidence="2" key="1">
    <citation type="submission" date="2021-01" db="EMBL/GenBank/DDBJ databases">
        <authorList>
            <consortium name="Genoscope - CEA"/>
            <person name="William W."/>
        </authorList>
    </citation>
    <scope>NUCLEOTIDE SEQUENCE</scope>
</reference>
<keyword evidence="3" id="KW-1185">Reference proteome</keyword>
<evidence type="ECO:0000313" key="3">
    <source>
        <dbReference type="Proteomes" id="UP000683925"/>
    </source>
</evidence>
<accession>A0A8S1VBQ4</accession>
<feature type="region of interest" description="Disordered" evidence="1">
    <location>
        <begin position="65"/>
        <end position="84"/>
    </location>
</feature>
<proteinExistence type="predicted"/>
<gene>
    <name evidence="2" type="ORF">POCTA_138.1.T0630235</name>
</gene>
<name>A0A8S1VBQ4_PAROT</name>
<dbReference type="AlphaFoldDB" id="A0A8S1VBQ4"/>
<dbReference type="Proteomes" id="UP000683925">
    <property type="component" value="Unassembled WGS sequence"/>
</dbReference>
<comment type="caution">
    <text evidence="2">The sequence shown here is derived from an EMBL/GenBank/DDBJ whole genome shotgun (WGS) entry which is preliminary data.</text>
</comment>
<organism evidence="2 3">
    <name type="scientific">Paramecium octaurelia</name>
    <dbReference type="NCBI Taxonomy" id="43137"/>
    <lineage>
        <taxon>Eukaryota</taxon>
        <taxon>Sar</taxon>
        <taxon>Alveolata</taxon>
        <taxon>Ciliophora</taxon>
        <taxon>Intramacronucleata</taxon>
        <taxon>Oligohymenophorea</taxon>
        <taxon>Peniculida</taxon>
        <taxon>Parameciidae</taxon>
        <taxon>Paramecium</taxon>
    </lineage>
</organism>
<sequence length="207" mass="24648">MLYSQQPYYYFPFYQPQVVCPVYYFTAQTLNQQEHQIEPIMTSITDNQPTNSQQLNYDTEELDLEKSEKHQDTKNQSKKQRETVIKKKKELSNTKIHEVLDSTNLHKNFTKALIAYALRSQFIIYKLLGEKMGQEFLDLMQIVKNKLCNLTHILQFTKNDEFLRAFRTLGFIFLKKESVPYIYNSKIQQKTSHLKHKVIIKKTLLKI</sequence>
<dbReference type="OMA" id="YQPQVVC"/>
<dbReference type="OrthoDB" id="308133at2759"/>